<dbReference type="InterPro" id="IPR019133">
    <property type="entry name" value="MIC60"/>
</dbReference>
<dbReference type="Pfam" id="PF09731">
    <property type="entry name" value="Mitofilin"/>
    <property type="match status" value="1"/>
</dbReference>
<feature type="compositionally biased region" description="Polar residues" evidence="6">
    <location>
        <begin position="35"/>
        <end position="46"/>
    </location>
</feature>
<feature type="coiled-coil region" evidence="5">
    <location>
        <begin position="109"/>
        <end position="188"/>
    </location>
</feature>
<evidence type="ECO:0000256" key="6">
    <source>
        <dbReference type="SAM" id="MobiDB-lite"/>
    </source>
</evidence>
<feature type="coiled-coil region" evidence="5">
    <location>
        <begin position="248"/>
        <end position="275"/>
    </location>
</feature>
<keyword evidence="9" id="KW-1185">Reference proteome</keyword>
<organism evidence="8 9">
    <name type="scientific">Bartonella bacilliformis INS</name>
    <dbReference type="NCBI Taxonomy" id="1206782"/>
    <lineage>
        <taxon>Bacteria</taxon>
        <taxon>Pseudomonadati</taxon>
        <taxon>Pseudomonadota</taxon>
        <taxon>Alphaproteobacteria</taxon>
        <taxon>Hyphomicrobiales</taxon>
        <taxon>Bartonellaceae</taxon>
        <taxon>Bartonella</taxon>
    </lineage>
</organism>
<feature type="compositionally biased region" description="Basic and acidic residues" evidence="6">
    <location>
        <begin position="1"/>
        <end position="12"/>
    </location>
</feature>
<gene>
    <name evidence="8" type="ORF">BbINS_00305</name>
</gene>
<comment type="subcellular location">
    <subcellularLocation>
        <location evidence="1">Membrane</location>
    </subcellularLocation>
</comment>
<evidence type="ECO:0000256" key="2">
    <source>
        <dbReference type="ARBA" id="ARBA00022692"/>
    </source>
</evidence>
<keyword evidence="4 7" id="KW-0472">Membrane</keyword>
<protein>
    <submittedName>
        <fullName evidence="8">Uncharacterized protein</fullName>
    </submittedName>
</protein>
<dbReference type="Proteomes" id="UP000009359">
    <property type="component" value="Unassembled WGS sequence"/>
</dbReference>
<dbReference type="EMBL" id="AMQK01000003">
    <property type="protein sequence ID" value="EKS45959.1"/>
    <property type="molecule type" value="Genomic_DNA"/>
</dbReference>
<evidence type="ECO:0000256" key="1">
    <source>
        <dbReference type="ARBA" id="ARBA00004370"/>
    </source>
</evidence>
<feature type="region of interest" description="Disordered" evidence="6">
    <location>
        <begin position="1"/>
        <end position="55"/>
    </location>
</feature>
<name>A0ABN0IHH2_BARBA</name>
<evidence type="ECO:0000256" key="3">
    <source>
        <dbReference type="ARBA" id="ARBA00022989"/>
    </source>
</evidence>
<feature type="compositionally biased region" description="Basic and acidic residues" evidence="6">
    <location>
        <begin position="21"/>
        <end position="34"/>
    </location>
</feature>
<keyword evidence="2 7" id="KW-0812">Transmembrane</keyword>
<evidence type="ECO:0000313" key="8">
    <source>
        <dbReference type="EMBL" id="EKS45959.1"/>
    </source>
</evidence>
<evidence type="ECO:0000313" key="9">
    <source>
        <dbReference type="Proteomes" id="UP000009359"/>
    </source>
</evidence>
<dbReference type="GeneID" id="4684808"/>
<proteinExistence type="predicted"/>
<accession>A0ABN0IHH2</accession>
<keyword evidence="5" id="KW-0175">Coiled coil</keyword>
<evidence type="ECO:0000256" key="5">
    <source>
        <dbReference type="SAM" id="Coils"/>
    </source>
</evidence>
<evidence type="ECO:0000256" key="4">
    <source>
        <dbReference type="ARBA" id="ARBA00023136"/>
    </source>
</evidence>
<comment type="caution">
    <text evidence="8">The sequence shown here is derived from an EMBL/GenBank/DDBJ whole genome shotgun (WGS) entry which is preliminary data.</text>
</comment>
<feature type="transmembrane region" description="Helical" evidence="7">
    <location>
        <begin position="65"/>
        <end position="92"/>
    </location>
</feature>
<keyword evidence="3 7" id="KW-1133">Transmembrane helix</keyword>
<evidence type="ECO:0000256" key="7">
    <source>
        <dbReference type="SAM" id="Phobius"/>
    </source>
</evidence>
<dbReference type="RefSeq" id="WP_005765791.1">
    <property type="nucleotide sequence ID" value="NZ_AMQK01000003.1"/>
</dbReference>
<reference evidence="8 9" key="1">
    <citation type="journal article" date="2013" name="Genome Announc.">
        <title>Whole Genome Sequencing and Comparative Analysis of Bartonella bacilliformis Strain INS, the Causative Agent of Carrion's Disease.</title>
        <authorList>
            <person name="Tarazona D."/>
            <person name="Padilla C."/>
            <person name="Caceres O."/>
            <person name="Montenegro J.D."/>
            <person name="Bailon H."/>
            <person name="Ventura G."/>
            <person name="Mendoza G."/>
            <person name="Anaya E."/>
            <person name="Guio H."/>
        </authorList>
    </citation>
    <scope>NUCLEOTIDE SEQUENCE [LARGE SCALE GENOMIC DNA]</scope>
    <source>
        <strain evidence="8 9">INS</strain>
    </source>
</reference>
<sequence length="452" mass="50506">MVDSSKPKENPHYKGVKRKASVIEHEEMRDDSEQKTQNLAESSALQESAVVKKQSKEKQKEKSRCSFSVALICLLISGIVSVLTTLSLLIGFQRDGSLFPFLSRHNSATEQALQMAKTAQNQSEATERQLTHLLQELDLLKTDVSSVSQSVSLFEKEMSFKEEVGKNVADLERQVAVLEDKVQALVETSKDMEAVLSSQNFEETQSNKILQEENKKTLTNLEQKVMLFEEHVKNSAEMSKDRSTSLTENNIENDVMELKKQLNTLQENMATKSGEEKSVNMQMLTAVSALKNAVMRGGPFIDELKAVQKFFPELPGLDILQKKARTGFSNSRKLAHDFAAVADIIVGLQNIVAPEAGFFAQILTWMKGLFVTRPIGDIAGTTMEAIVARMEAAIQEGNYEKALEEWEALPKNAQDASADFAKQLKQKLSVRNILQDLLTSIQQGRFETRKSK</sequence>